<sequence>MNVNTSSTSPLLKSSQDVIELRFCENTDPLTVSIPSGFTPHALNSTLASLYDFGPTASFSLLNDKVLPNRIDLTATDAFISDASGKSFLLTVKQDVPDIDERYDMFVKKGKRIQPGLACNQFYLLVSGEKKYNSYFFTLYLQRFLTRAILDIINNRVSPLAKSLVYYLSPQAPTTIFQKQVVTNALIDVFTESFGDSCLWETNQPPNTLPIWKRLIGFLSALIAKREISFISIKKAIEPFQPSKVSESLCIELANALRMMMVDSEVLSIISEMFPDKFFINCFTKKVKLFNILLTGDFPPILPFVTITCLVDFSLKGKMSIDGTKEIIKQIGHPGLFASKRIIKAVIDPIMNYIFNKILANDVPYLEMTKTQLDNIMETLNSMVPILKASIFMRPIQYYTLIRIQKIMEKHGFEPKGLVFVLFSFLYDHEIIHPDVYNLYVQSNNSDMAGRNSVLLEINAYLLTIIPGPFPSISKDTPLPPKK</sequence>
<name>A0ABR2K0S2_9EUKA</name>
<dbReference type="Proteomes" id="UP001470230">
    <property type="component" value="Unassembled WGS sequence"/>
</dbReference>
<proteinExistence type="predicted"/>
<accession>A0ABR2K0S2</accession>
<dbReference type="InterPro" id="IPR016024">
    <property type="entry name" value="ARM-type_fold"/>
</dbReference>
<keyword evidence="2" id="KW-1185">Reference proteome</keyword>
<protein>
    <submittedName>
        <fullName evidence="1">Uncharacterized protein</fullName>
    </submittedName>
</protein>
<dbReference type="EMBL" id="JAPFFF010000008">
    <property type="protein sequence ID" value="KAK8884711.1"/>
    <property type="molecule type" value="Genomic_DNA"/>
</dbReference>
<comment type="caution">
    <text evidence="1">The sequence shown here is derived from an EMBL/GenBank/DDBJ whole genome shotgun (WGS) entry which is preliminary data.</text>
</comment>
<dbReference type="SUPFAM" id="SSF48371">
    <property type="entry name" value="ARM repeat"/>
    <property type="match status" value="1"/>
</dbReference>
<evidence type="ECO:0000313" key="1">
    <source>
        <dbReference type="EMBL" id="KAK8884711.1"/>
    </source>
</evidence>
<organism evidence="1 2">
    <name type="scientific">Tritrichomonas musculus</name>
    <dbReference type="NCBI Taxonomy" id="1915356"/>
    <lineage>
        <taxon>Eukaryota</taxon>
        <taxon>Metamonada</taxon>
        <taxon>Parabasalia</taxon>
        <taxon>Tritrichomonadida</taxon>
        <taxon>Tritrichomonadidae</taxon>
        <taxon>Tritrichomonas</taxon>
    </lineage>
</organism>
<gene>
    <name evidence="1" type="ORF">M9Y10_043830</name>
</gene>
<dbReference type="Gene3D" id="1.25.40.180">
    <property type="match status" value="1"/>
</dbReference>
<evidence type="ECO:0000313" key="2">
    <source>
        <dbReference type="Proteomes" id="UP001470230"/>
    </source>
</evidence>
<reference evidence="1 2" key="1">
    <citation type="submission" date="2024-04" db="EMBL/GenBank/DDBJ databases">
        <title>Tritrichomonas musculus Genome.</title>
        <authorList>
            <person name="Alves-Ferreira E."/>
            <person name="Grigg M."/>
            <person name="Lorenzi H."/>
            <person name="Galac M."/>
        </authorList>
    </citation>
    <scope>NUCLEOTIDE SEQUENCE [LARGE SCALE GENOMIC DNA]</scope>
    <source>
        <strain evidence="1 2">EAF2021</strain>
    </source>
</reference>